<gene>
    <name evidence="1" type="primary">MSH2_3</name>
    <name evidence="1" type="ORF">K3G42_016214</name>
</gene>
<keyword evidence="2" id="KW-1185">Reference proteome</keyword>
<dbReference type="EMBL" id="CM037614">
    <property type="protein sequence ID" value="KAH8016293.1"/>
    <property type="molecule type" value="Genomic_DNA"/>
</dbReference>
<comment type="caution">
    <text evidence="1">The sequence shown here is derived from an EMBL/GenBank/DDBJ whole genome shotgun (WGS) entry which is preliminary data.</text>
</comment>
<proteinExistence type="predicted"/>
<organism evidence="1 2">
    <name type="scientific">Sphaerodactylus townsendi</name>
    <dbReference type="NCBI Taxonomy" id="933632"/>
    <lineage>
        <taxon>Eukaryota</taxon>
        <taxon>Metazoa</taxon>
        <taxon>Chordata</taxon>
        <taxon>Craniata</taxon>
        <taxon>Vertebrata</taxon>
        <taxon>Euteleostomi</taxon>
        <taxon>Lepidosauria</taxon>
        <taxon>Squamata</taxon>
        <taxon>Bifurcata</taxon>
        <taxon>Gekkota</taxon>
        <taxon>Sphaerodactylidae</taxon>
        <taxon>Sphaerodactylus</taxon>
    </lineage>
</organism>
<reference evidence="1" key="1">
    <citation type="submission" date="2021-08" db="EMBL/GenBank/DDBJ databases">
        <title>The first chromosome-level gecko genome reveals the dynamic sex chromosomes of Neotropical dwarf geckos (Sphaerodactylidae: Sphaerodactylus).</title>
        <authorList>
            <person name="Pinto B.J."/>
            <person name="Keating S.E."/>
            <person name="Gamble T."/>
        </authorList>
    </citation>
    <scope>NUCLEOTIDE SEQUENCE</scope>
    <source>
        <strain evidence="1">TG3544</strain>
    </source>
</reference>
<name>A0ACB8G9D7_9SAUR</name>
<dbReference type="Proteomes" id="UP000827872">
    <property type="component" value="Linkage Group LG01"/>
</dbReference>
<evidence type="ECO:0000313" key="2">
    <source>
        <dbReference type="Proteomes" id="UP000827872"/>
    </source>
</evidence>
<sequence>MAASSDHSPREGSASDNGFVRAVLAMPPKPETTVRFFERGDHYTVHREDAALAAKDLFRTREVIRLLGTGTQKLESVSLSKMNFESFLRDLLLVRQYRVEVYKNKAGSKSTKENEWHLAHKGSPGNLSQFEDILFGNHDMSSSVGILGIKLSSADGQKVVGVGLVDSLERKLEVCEFSDNDQFSNLEALLVQIGPKECVLPVGETAGEMGKLRQVVQRGGILITDRKRSEFSTKDIVQDLNRLLRSKKKQQISSAALPEMDKQVASLGSMDLGGVSPWLGTNVLAGKG</sequence>
<evidence type="ECO:0000313" key="1">
    <source>
        <dbReference type="EMBL" id="KAH8016293.1"/>
    </source>
</evidence>
<accession>A0ACB8G9D7</accession>
<protein>
    <submittedName>
        <fullName evidence="1">MutS-like protein</fullName>
    </submittedName>
</protein>